<reference evidence="2" key="1">
    <citation type="submission" date="2023-06" db="EMBL/GenBank/DDBJ databases">
        <title>Genomic analysis of the entomopathogenic nematode Steinernema hermaphroditum.</title>
        <authorList>
            <person name="Schwarz E.M."/>
            <person name="Heppert J.K."/>
            <person name="Baniya A."/>
            <person name="Schwartz H.T."/>
            <person name="Tan C.-H."/>
            <person name="Antoshechkin I."/>
            <person name="Sternberg P.W."/>
            <person name="Goodrich-Blair H."/>
            <person name="Dillman A.R."/>
        </authorList>
    </citation>
    <scope>NUCLEOTIDE SEQUENCE</scope>
    <source>
        <strain evidence="2">PS9179</strain>
        <tissue evidence="2">Whole animal</tissue>
    </source>
</reference>
<comment type="caution">
    <text evidence="2">The sequence shown here is derived from an EMBL/GenBank/DDBJ whole genome shotgun (WGS) entry which is preliminary data.</text>
</comment>
<gene>
    <name evidence="2" type="ORF">QR680_013250</name>
</gene>
<protein>
    <recommendedName>
        <fullName evidence="1">F-box domain-containing protein</fullName>
    </recommendedName>
</protein>
<keyword evidence="3" id="KW-1185">Reference proteome</keyword>
<name>A0AA39I7H0_9BILA</name>
<dbReference type="Pfam" id="PF12937">
    <property type="entry name" value="F-box-like"/>
    <property type="match status" value="1"/>
</dbReference>
<feature type="domain" description="F-box" evidence="1">
    <location>
        <begin position="54"/>
        <end position="81"/>
    </location>
</feature>
<dbReference type="SUPFAM" id="SSF52047">
    <property type="entry name" value="RNI-like"/>
    <property type="match status" value="1"/>
</dbReference>
<organism evidence="2 3">
    <name type="scientific">Steinernema hermaphroditum</name>
    <dbReference type="NCBI Taxonomy" id="289476"/>
    <lineage>
        <taxon>Eukaryota</taxon>
        <taxon>Metazoa</taxon>
        <taxon>Ecdysozoa</taxon>
        <taxon>Nematoda</taxon>
        <taxon>Chromadorea</taxon>
        <taxon>Rhabditida</taxon>
        <taxon>Tylenchina</taxon>
        <taxon>Panagrolaimomorpha</taxon>
        <taxon>Strongyloidoidea</taxon>
        <taxon>Steinernematidae</taxon>
        <taxon>Steinernema</taxon>
    </lineage>
</organism>
<evidence type="ECO:0000259" key="1">
    <source>
        <dbReference type="Pfam" id="PF12937"/>
    </source>
</evidence>
<dbReference type="Gene3D" id="1.20.1280.50">
    <property type="match status" value="1"/>
</dbReference>
<evidence type="ECO:0000313" key="2">
    <source>
        <dbReference type="EMBL" id="KAK0417867.1"/>
    </source>
</evidence>
<dbReference type="CDD" id="cd09917">
    <property type="entry name" value="F-box_SF"/>
    <property type="match status" value="1"/>
</dbReference>
<dbReference type="Proteomes" id="UP001175271">
    <property type="component" value="Unassembled WGS sequence"/>
</dbReference>
<dbReference type="EMBL" id="JAUCMV010000002">
    <property type="protein sequence ID" value="KAK0417867.1"/>
    <property type="molecule type" value="Genomic_DNA"/>
</dbReference>
<dbReference type="InterPro" id="IPR001810">
    <property type="entry name" value="F-box_dom"/>
</dbReference>
<dbReference type="InterPro" id="IPR036047">
    <property type="entry name" value="F-box-like_dom_sf"/>
</dbReference>
<proteinExistence type="predicted"/>
<accession>A0AA39I7H0</accession>
<sequence>MDGTAKADLWSRVKEQERELADLRGRCVNGTLRGDLPDGFLECFKNGSADFYFRIFSYMSPSDLLRLREVCSDWNEMIVWHSYHQLDGFREGSRPVSIRISPQLAADGGVRYQLSADGVASLVVSVDTLRFCVVPFSRHKFTISLEGLSAEKALEALSMVMDAFGDITTINVTRLSITKCHAELDGARGDDIAQFTKSPHCRNLEELEFSNVRLTCGPGCDIYEIQANMSVPFPEPSDEDLSAIVSKKALKCVTFENCSLLTPEGVVRAVENLFSISDRIIREGHRETLFRSTDTIKLYLRGCRQLQKEEMMAVRRPTGDVADDLPFRTDGDLLVLTFKSTVSRLPVDVYIKDTA</sequence>
<dbReference type="SUPFAM" id="SSF81383">
    <property type="entry name" value="F-box domain"/>
    <property type="match status" value="1"/>
</dbReference>
<evidence type="ECO:0000313" key="3">
    <source>
        <dbReference type="Proteomes" id="UP001175271"/>
    </source>
</evidence>
<dbReference type="AlphaFoldDB" id="A0AA39I7H0"/>